<feature type="compositionally biased region" description="Low complexity" evidence="1">
    <location>
        <begin position="12"/>
        <end position="21"/>
    </location>
</feature>
<dbReference type="EMBL" id="CP136864">
    <property type="protein sequence ID" value="WOJ92980.1"/>
    <property type="molecule type" value="Genomic_DNA"/>
</dbReference>
<evidence type="ECO:0000313" key="2">
    <source>
        <dbReference type="EMBL" id="WOJ92980.1"/>
    </source>
</evidence>
<dbReference type="RefSeq" id="WP_407347639.1">
    <property type="nucleotide sequence ID" value="NZ_CP136864.1"/>
</dbReference>
<evidence type="ECO:0000256" key="1">
    <source>
        <dbReference type="SAM" id="MobiDB-lite"/>
    </source>
</evidence>
<reference evidence="2 3" key="1">
    <citation type="submission" date="2023-10" db="EMBL/GenBank/DDBJ databases">
        <title>Two novel species belonging to the OM43/NOR5 clade.</title>
        <authorList>
            <person name="Park M."/>
        </authorList>
    </citation>
    <scope>NUCLEOTIDE SEQUENCE [LARGE SCALE GENOMIC DNA]</scope>
    <source>
        <strain evidence="2 3">IMCC43200</strain>
    </source>
</reference>
<keyword evidence="3" id="KW-1185">Reference proteome</keyword>
<gene>
    <name evidence="2" type="ORF">R0135_14485</name>
</gene>
<dbReference type="Proteomes" id="UP001626537">
    <property type="component" value="Chromosome"/>
</dbReference>
<name>A0ABZ0I1F6_9GAMM</name>
<evidence type="ECO:0000313" key="3">
    <source>
        <dbReference type="Proteomes" id="UP001626537"/>
    </source>
</evidence>
<feature type="compositionally biased region" description="Polar residues" evidence="1">
    <location>
        <begin position="1"/>
        <end position="11"/>
    </location>
</feature>
<feature type="region of interest" description="Disordered" evidence="1">
    <location>
        <begin position="1"/>
        <end position="21"/>
    </location>
</feature>
<accession>A0ABZ0I1F6</accession>
<proteinExistence type="predicted"/>
<sequence length="612" mass="67941">MTDDLSYSYSHTPTPNQTATAASPSTSAALVAFADCELIGVDAQKMLVINRVNGKQQFIAPPVVDALKTCTSFDTIENHTKRLCTTRPELRGQEAGVGSTLQQLAESGFLLMGEGIRQRLTDAPPRELAPSRVFVITCDRPEAVNRLLESMLRSGNLSRHDALYLVDDSREESNRIANRELVDTFNLRSAKDMQYFGAAEQRELQDKLIAALPEHEQGIRFLIDPEQWTGYKTYGRSRTLALLLSVGYRAIVLDDDVTCQAILPPVQEEGVSFTGQRQAAFYQDRETLIAQGMPAEFDPLSGHLQCLGQSLGHSLSELAGGELDSQWLQNTNAAMLNVLDPTSPVLVTQSGAWGDPGTGGAHWTLNLDERSIERLVNAPHGMVNAVENRCNWLGCTRPTLHKMAFMSQMTGLDNSHLLPPYFPAFRGEDLLFGTMIETMYHHGAVLEYGWSVPHLPLDDRSHMSIKDPIAGEGGIVLFSRYMTENIDYKDASNPESRLKNMAEDARRLAARSDEDLLLDYRTEQAKGQAHSLYLMKMQAERAIQLPSINWQSYLNRGVEEVERSMDEEHSPTHISGVPIDASETELLGKFRDFATGWAAAIDAWPAMRSSVQ</sequence>
<organism evidence="2 3">
    <name type="scientific">Congregibacter variabilis</name>
    <dbReference type="NCBI Taxonomy" id="3081200"/>
    <lineage>
        <taxon>Bacteria</taxon>
        <taxon>Pseudomonadati</taxon>
        <taxon>Pseudomonadota</taxon>
        <taxon>Gammaproteobacteria</taxon>
        <taxon>Cellvibrionales</taxon>
        <taxon>Halieaceae</taxon>
        <taxon>Congregibacter</taxon>
    </lineage>
</organism>
<protein>
    <submittedName>
        <fullName evidence="2">Uncharacterized protein</fullName>
    </submittedName>
</protein>